<dbReference type="InterPro" id="IPR055327">
    <property type="entry name" value="TRAF1A/B"/>
</dbReference>
<sequence length="322" mass="35872">DGSSGDDFGRDSVDCDEKCLTELGRRTVEMFVLAYLYSNHVEMAYQRDVSIKMQEELIREEEAASHAEIELRAKREAADKEKRSKKKQAKQRRSSRKEKDRARNDKVEMNVQHQHQREVLSGIRNLDISSSKESSLPVMEILGTPDDGDLSRLYKTDNVVGIIGPETEDGDVSRVDWDRDSSEMQQDMEASFSGAVSVPAQSVRIGRKQRPALDDSSSTCSTDSLASVAMNGSYKGSSSFSSKCDSFPTRGKNKTSSERYDTNNGTRSSASAIVTSAIETNSSFSKSSSNEEAVILSLKQHVQCLEQRILEKDEEISLLKKK</sequence>
<evidence type="ECO:0000256" key="2">
    <source>
        <dbReference type="SAM" id="MobiDB-lite"/>
    </source>
</evidence>
<feature type="compositionally biased region" description="Basic residues" evidence="2">
    <location>
        <begin position="83"/>
        <end position="96"/>
    </location>
</feature>
<feature type="non-terminal residue" evidence="3">
    <location>
        <position position="322"/>
    </location>
</feature>
<dbReference type="PANTHER" id="PTHR47477:SF8">
    <property type="entry name" value="TNF RECEPTOR-ASSOCIATED FACTOR HOMOLOG 1A"/>
    <property type="match status" value="1"/>
</dbReference>
<protein>
    <submittedName>
        <fullName evidence="3">Uncharacterized protein</fullName>
    </submittedName>
</protein>
<accession>A0AA38CFJ6</accession>
<feature type="coiled-coil region" evidence="1">
    <location>
        <begin position="295"/>
        <end position="322"/>
    </location>
</feature>
<feature type="region of interest" description="Disordered" evidence="2">
    <location>
        <begin position="73"/>
        <end position="115"/>
    </location>
</feature>
<keyword evidence="4" id="KW-1185">Reference proteome</keyword>
<dbReference type="EMBL" id="JAHRHJ020000010">
    <property type="protein sequence ID" value="KAH9297928.1"/>
    <property type="molecule type" value="Genomic_DNA"/>
</dbReference>
<feature type="compositionally biased region" description="Basic and acidic residues" evidence="2">
    <location>
        <begin position="97"/>
        <end position="108"/>
    </location>
</feature>
<dbReference type="AlphaFoldDB" id="A0AA38CFJ6"/>
<proteinExistence type="predicted"/>
<dbReference type="PANTHER" id="PTHR47477">
    <property type="entry name" value="TNF RECEPTOR-ASSOCIATED FACTOR HOMOLOG 1A"/>
    <property type="match status" value="1"/>
</dbReference>
<dbReference type="Proteomes" id="UP000824469">
    <property type="component" value="Unassembled WGS sequence"/>
</dbReference>
<name>A0AA38CFJ6_TAXCH</name>
<reference evidence="3 4" key="1">
    <citation type="journal article" date="2021" name="Nat. Plants">
        <title>The Taxus genome provides insights into paclitaxel biosynthesis.</title>
        <authorList>
            <person name="Xiong X."/>
            <person name="Gou J."/>
            <person name="Liao Q."/>
            <person name="Li Y."/>
            <person name="Zhou Q."/>
            <person name="Bi G."/>
            <person name="Li C."/>
            <person name="Du R."/>
            <person name="Wang X."/>
            <person name="Sun T."/>
            <person name="Guo L."/>
            <person name="Liang H."/>
            <person name="Lu P."/>
            <person name="Wu Y."/>
            <person name="Zhang Z."/>
            <person name="Ro D.K."/>
            <person name="Shang Y."/>
            <person name="Huang S."/>
            <person name="Yan J."/>
        </authorList>
    </citation>
    <scope>NUCLEOTIDE SEQUENCE [LARGE SCALE GENOMIC DNA]</scope>
    <source>
        <strain evidence="3">Ta-2019</strain>
    </source>
</reference>
<feature type="region of interest" description="Disordered" evidence="2">
    <location>
        <begin position="234"/>
        <end position="269"/>
    </location>
</feature>
<feature type="compositionally biased region" description="Basic and acidic residues" evidence="2">
    <location>
        <begin position="73"/>
        <end position="82"/>
    </location>
</feature>
<dbReference type="OMA" id="IGPETED"/>
<gene>
    <name evidence="3" type="ORF">KI387_029610</name>
</gene>
<evidence type="ECO:0000313" key="3">
    <source>
        <dbReference type="EMBL" id="KAH9297928.1"/>
    </source>
</evidence>
<feature type="compositionally biased region" description="Low complexity" evidence="2">
    <location>
        <begin position="234"/>
        <end position="247"/>
    </location>
</feature>
<evidence type="ECO:0000256" key="1">
    <source>
        <dbReference type="SAM" id="Coils"/>
    </source>
</evidence>
<comment type="caution">
    <text evidence="3">The sequence shown here is derived from an EMBL/GenBank/DDBJ whole genome shotgun (WGS) entry which is preliminary data.</text>
</comment>
<feature type="non-terminal residue" evidence="3">
    <location>
        <position position="1"/>
    </location>
</feature>
<keyword evidence="1" id="KW-0175">Coiled coil</keyword>
<evidence type="ECO:0000313" key="4">
    <source>
        <dbReference type="Proteomes" id="UP000824469"/>
    </source>
</evidence>
<organism evidence="3 4">
    <name type="scientific">Taxus chinensis</name>
    <name type="common">Chinese yew</name>
    <name type="synonym">Taxus wallichiana var. chinensis</name>
    <dbReference type="NCBI Taxonomy" id="29808"/>
    <lineage>
        <taxon>Eukaryota</taxon>
        <taxon>Viridiplantae</taxon>
        <taxon>Streptophyta</taxon>
        <taxon>Embryophyta</taxon>
        <taxon>Tracheophyta</taxon>
        <taxon>Spermatophyta</taxon>
        <taxon>Pinopsida</taxon>
        <taxon>Pinidae</taxon>
        <taxon>Conifers II</taxon>
        <taxon>Cupressales</taxon>
        <taxon>Taxaceae</taxon>
        <taxon>Taxus</taxon>
    </lineage>
</organism>